<sequence length="608" mass="67643">MGVLDGLPAELRPVLDELDPAALERCRQFDATLQGGHPHRYPDDTRLKPLAVDDAGWRAMALWTQLTLRTTDGSMPSFAVLESLTRRKLGWSARERELLWRTTLAAPNSGHLYQLPVSAIKDLPAAELGPLLPHIRRAKRELDQVPYADLWPATRTLDLLLSEHPTGEPGEASRCLVPECDGFAALVRGEYGERLESPEVLPMLRHWVTATSSDPAPKWTAKARGLLTPGAVALAGEILGRLPAYRESPWNTGYRDEVTYLQQRTAELARGMVWTCELTDEPWVTGLLGDVAVATGTGMGGSGPNSRSERVANAALGALSRRGGLEVVPQLARVQAKVRKKSILAKVARTLDAVAVRTGLSPEQLLERTVPTFGLSPDGTRAEQGLALSLNGTVTFDGRRTIPKTVDRDLLAEFKATAKELEKAIPAERFRVERALASERLWRWDEVCEFYLDHPVTGFFSRALIWEVLQGPAGLPVRVDGGWELTDPAGRRIQPRPDTPVLLWHPISHTADEVRAWRDHLMAIGLRQPYKQAFREIYLLTPAEERTRDRSLRFSRHLLRYGQAKALLTGRGLDRHEPGPLGRRGRIRLVHRHQGAARRPDRRLGLPP</sequence>
<dbReference type="RefSeq" id="WP_183645552.1">
    <property type="nucleotide sequence ID" value="NZ_JACIBV010000001.1"/>
</dbReference>
<comment type="caution">
    <text evidence="2">The sequence shown here is derived from an EMBL/GenBank/DDBJ whole genome shotgun (WGS) entry which is preliminary data.</text>
</comment>
<protein>
    <recommendedName>
        <fullName evidence="1">DUF4132 domain-containing protein</fullName>
    </recommendedName>
</protein>
<organism evidence="2 3">
    <name type="scientific">Nonomuraea dietziae</name>
    <dbReference type="NCBI Taxonomy" id="65515"/>
    <lineage>
        <taxon>Bacteria</taxon>
        <taxon>Bacillati</taxon>
        <taxon>Actinomycetota</taxon>
        <taxon>Actinomycetes</taxon>
        <taxon>Streptosporangiales</taxon>
        <taxon>Streptosporangiaceae</taxon>
        <taxon>Nonomuraea</taxon>
    </lineage>
</organism>
<proteinExistence type="predicted"/>
<dbReference type="AlphaFoldDB" id="A0A7W5UWJ7"/>
<evidence type="ECO:0000259" key="1">
    <source>
        <dbReference type="Pfam" id="PF13569"/>
    </source>
</evidence>
<dbReference type="Proteomes" id="UP000579945">
    <property type="component" value="Unassembled WGS sequence"/>
</dbReference>
<name>A0A7W5UWJ7_9ACTN</name>
<feature type="domain" description="DUF4132" evidence="1">
    <location>
        <begin position="400"/>
        <end position="572"/>
    </location>
</feature>
<dbReference type="InterPro" id="IPR025406">
    <property type="entry name" value="DUF4132"/>
</dbReference>
<accession>A0A7W5UWJ7</accession>
<keyword evidence="3" id="KW-1185">Reference proteome</keyword>
<reference evidence="2 3" key="1">
    <citation type="submission" date="2020-08" db="EMBL/GenBank/DDBJ databases">
        <title>Sequencing the genomes of 1000 actinobacteria strains.</title>
        <authorList>
            <person name="Klenk H.-P."/>
        </authorList>
    </citation>
    <scope>NUCLEOTIDE SEQUENCE [LARGE SCALE GENOMIC DNA]</scope>
    <source>
        <strain evidence="2 3">DSM 44320</strain>
    </source>
</reference>
<evidence type="ECO:0000313" key="2">
    <source>
        <dbReference type="EMBL" id="MBB3726046.1"/>
    </source>
</evidence>
<dbReference type="GeneID" id="95396393"/>
<evidence type="ECO:0000313" key="3">
    <source>
        <dbReference type="Proteomes" id="UP000579945"/>
    </source>
</evidence>
<dbReference type="EMBL" id="JACIBV010000001">
    <property type="protein sequence ID" value="MBB3726046.1"/>
    <property type="molecule type" value="Genomic_DNA"/>
</dbReference>
<dbReference type="Pfam" id="PF13569">
    <property type="entry name" value="DUF4132"/>
    <property type="match status" value="1"/>
</dbReference>
<gene>
    <name evidence="2" type="ORF">FHR33_001906</name>
</gene>